<name>A0A392MFM8_9FABA</name>
<reference evidence="2 3" key="1">
    <citation type="journal article" date="2018" name="Front. Plant Sci.">
        <title>Red Clover (Trifolium pratense) and Zigzag Clover (T. medium) - A Picture of Genomic Similarities and Differences.</title>
        <authorList>
            <person name="Dluhosova J."/>
            <person name="Istvanek J."/>
            <person name="Nedelnik J."/>
            <person name="Repkova J."/>
        </authorList>
    </citation>
    <scope>NUCLEOTIDE SEQUENCE [LARGE SCALE GENOMIC DNA]</scope>
    <source>
        <strain evidence="3">cv. 10/8</strain>
        <tissue evidence="2">Leaf</tissue>
    </source>
</reference>
<comment type="caution">
    <text evidence="2">The sequence shown here is derived from an EMBL/GenBank/DDBJ whole genome shotgun (WGS) entry which is preliminary data.</text>
</comment>
<evidence type="ECO:0000313" key="2">
    <source>
        <dbReference type="EMBL" id="MCH86300.1"/>
    </source>
</evidence>
<feature type="domain" description="Putative plant transposon protein" evidence="1">
    <location>
        <begin position="59"/>
        <end position="136"/>
    </location>
</feature>
<gene>
    <name evidence="2" type="ORF">A2U01_0007154</name>
</gene>
<keyword evidence="3" id="KW-1185">Reference proteome</keyword>
<sequence>MVPRKRQRTITKTNEALRFENELKENHFKVVRNKKFVYERSFNFKSLRDYPQIKTIAQNCGWLRFNSMIGEYNTTWVHEFYANALGYRNDEYVSYVRGKEVSYAPEVLETVFGFNHVEQCLVAARRDQEYEEYDDVK</sequence>
<feature type="non-terminal residue" evidence="2">
    <location>
        <position position="137"/>
    </location>
</feature>
<accession>A0A392MFM8</accession>
<dbReference type="Pfam" id="PF20167">
    <property type="entry name" value="Transposase_32"/>
    <property type="match status" value="1"/>
</dbReference>
<proteinExistence type="predicted"/>
<organism evidence="2 3">
    <name type="scientific">Trifolium medium</name>
    <dbReference type="NCBI Taxonomy" id="97028"/>
    <lineage>
        <taxon>Eukaryota</taxon>
        <taxon>Viridiplantae</taxon>
        <taxon>Streptophyta</taxon>
        <taxon>Embryophyta</taxon>
        <taxon>Tracheophyta</taxon>
        <taxon>Spermatophyta</taxon>
        <taxon>Magnoliopsida</taxon>
        <taxon>eudicotyledons</taxon>
        <taxon>Gunneridae</taxon>
        <taxon>Pentapetalae</taxon>
        <taxon>rosids</taxon>
        <taxon>fabids</taxon>
        <taxon>Fabales</taxon>
        <taxon>Fabaceae</taxon>
        <taxon>Papilionoideae</taxon>
        <taxon>50 kb inversion clade</taxon>
        <taxon>NPAAA clade</taxon>
        <taxon>Hologalegina</taxon>
        <taxon>IRL clade</taxon>
        <taxon>Trifolieae</taxon>
        <taxon>Trifolium</taxon>
    </lineage>
</organism>
<evidence type="ECO:0000259" key="1">
    <source>
        <dbReference type="Pfam" id="PF20167"/>
    </source>
</evidence>
<evidence type="ECO:0000313" key="3">
    <source>
        <dbReference type="Proteomes" id="UP000265520"/>
    </source>
</evidence>
<dbReference type="InterPro" id="IPR046796">
    <property type="entry name" value="Transposase_32_dom"/>
</dbReference>
<dbReference type="AlphaFoldDB" id="A0A392MFM8"/>
<dbReference type="Proteomes" id="UP000265520">
    <property type="component" value="Unassembled WGS sequence"/>
</dbReference>
<dbReference type="EMBL" id="LXQA010010094">
    <property type="protein sequence ID" value="MCH86300.1"/>
    <property type="molecule type" value="Genomic_DNA"/>
</dbReference>
<protein>
    <recommendedName>
        <fullName evidence="1">Putative plant transposon protein domain-containing protein</fullName>
    </recommendedName>
</protein>